<proteinExistence type="predicted"/>
<dbReference type="RefSeq" id="WP_173155343.1">
    <property type="nucleotide sequence ID" value="NZ_AP022871.1"/>
</dbReference>
<name>A0A6F8YDP9_9ACTN</name>
<dbReference type="PROSITE" id="PS52050">
    <property type="entry name" value="WYL"/>
    <property type="match status" value="1"/>
</dbReference>
<dbReference type="AlphaFoldDB" id="A0A6F8YDP9"/>
<dbReference type="EMBL" id="AP022871">
    <property type="protein sequence ID" value="BCB84245.1"/>
    <property type="molecule type" value="Genomic_DNA"/>
</dbReference>
<evidence type="ECO:0000313" key="2">
    <source>
        <dbReference type="EMBL" id="BCB84245.1"/>
    </source>
</evidence>
<keyword evidence="3" id="KW-1185">Reference proteome</keyword>
<protein>
    <recommendedName>
        <fullName evidence="1">WYL domain-containing protein</fullName>
    </recommendedName>
</protein>
<sequence length="79" mass="9057">MRISAPNLTTTEARILAHAIDHRQPVTISYVNRDGNSSRRTIDNIDLTGGSLLAWCRLREDERWFNLRRIIAVEPTNPT</sequence>
<organism evidence="2 3">
    <name type="scientific">Phytohabitans suffuscus</name>
    <dbReference type="NCBI Taxonomy" id="624315"/>
    <lineage>
        <taxon>Bacteria</taxon>
        <taxon>Bacillati</taxon>
        <taxon>Actinomycetota</taxon>
        <taxon>Actinomycetes</taxon>
        <taxon>Micromonosporales</taxon>
        <taxon>Micromonosporaceae</taxon>
    </lineage>
</organism>
<reference evidence="2 3" key="2">
    <citation type="submission" date="2020-03" db="EMBL/GenBank/DDBJ databases">
        <authorList>
            <person name="Ichikawa N."/>
            <person name="Kimura A."/>
            <person name="Kitahashi Y."/>
            <person name="Uohara A."/>
        </authorList>
    </citation>
    <scope>NUCLEOTIDE SEQUENCE [LARGE SCALE GENOMIC DNA]</scope>
    <source>
        <strain evidence="2 3">NBRC 105367</strain>
    </source>
</reference>
<reference evidence="2 3" key="1">
    <citation type="submission" date="2020-03" db="EMBL/GenBank/DDBJ databases">
        <title>Whole genome shotgun sequence of Phytohabitans suffuscus NBRC 105367.</title>
        <authorList>
            <person name="Komaki H."/>
            <person name="Tamura T."/>
        </authorList>
    </citation>
    <scope>NUCLEOTIDE SEQUENCE [LARGE SCALE GENOMIC DNA]</scope>
    <source>
        <strain evidence="2 3">NBRC 105367</strain>
    </source>
</reference>
<feature type="domain" description="WYL" evidence="1">
    <location>
        <begin position="15"/>
        <end position="74"/>
    </location>
</feature>
<gene>
    <name evidence="2" type="ORF">Psuf_015580</name>
</gene>
<dbReference type="Proteomes" id="UP000503011">
    <property type="component" value="Chromosome"/>
</dbReference>
<accession>A0A6F8YDP9</accession>
<evidence type="ECO:0000313" key="3">
    <source>
        <dbReference type="Proteomes" id="UP000503011"/>
    </source>
</evidence>
<dbReference type="Pfam" id="PF13280">
    <property type="entry name" value="WYL"/>
    <property type="match status" value="1"/>
</dbReference>
<evidence type="ECO:0000259" key="1">
    <source>
        <dbReference type="Pfam" id="PF13280"/>
    </source>
</evidence>
<dbReference type="InterPro" id="IPR026881">
    <property type="entry name" value="WYL_dom"/>
</dbReference>
<dbReference type="KEGG" id="psuu:Psuf_015580"/>